<dbReference type="AlphaFoldDB" id="A0A7M1KP78"/>
<dbReference type="RefSeq" id="WP_197627805.1">
    <property type="nucleotide sequence ID" value="NZ_CP063073.1"/>
</dbReference>
<proteinExistence type="predicted"/>
<reference evidence="1 2" key="1">
    <citation type="submission" date="2020-10" db="EMBL/GenBank/DDBJ databases">
        <title>High quality whole genome sequence of Pseudomonas poae PMA22.</title>
        <authorList>
            <person name="Hernandez J.G."/>
            <person name="Rodriguez P."/>
            <person name="Cuevas C."/>
            <person name="de la Calle F."/>
            <person name="Galan B."/>
            <person name="Garcia J.L."/>
        </authorList>
    </citation>
    <scope>NUCLEOTIDE SEQUENCE [LARGE SCALE GENOMIC DNA]</scope>
    <source>
        <strain evidence="1 2">PMA22</strain>
    </source>
</reference>
<name>A0A7M1KP78_9PSED</name>
<organism evidence="1 2">
    <name type="scientific">Pseudomonas poae</name>
    <dbReference type="NCBI Taxonomy" id="200451"/>
    <lineage>
        <taxon>Bacteria</taxon>
        <taxon>Pseudomonadati</taxon>
        <taxon>Pseudomonadota</taxon>
        <taxon>Gammaproteobacteria</taxon>
        <taxon>Pseudomonadales</taxon>
        <taxon>Pseudomonadaceae</taxon>
        <taxon>Pseudomonas</taxon>
    </lineage>
</organism>
<dbReference type="EMBL" id="CP063073">
    <property type="protein sequence ID" value="QOQ76929.1"/>
    <property type="molecule type" value="Genomic_DNA"/>
</dbReference>
<evidence type="ECO:0000313" key="2">
    <source>
        <dbReference type="Proteomes" id="UP000594923"/>
    </source>
</evidence>
<sequence>MKTAYIDEPGVKPWEGRDQANDPAFTTITLIDHEFISVWISWCEVAERLSKNWPIKQEWRSIDGAEFNSKAEEYLLKKSLSNELKNGDFFKKNEASKVYSVIKNRPSEPRKIDHQALQGSHDVILLLQKSSSEICDLWTSMTIFETSITAENIHGYLKAHPSIILCRFYDSETHAAAQLSFSTEYKNEVITALNKITLVKISAEDVCCFINS</sequence>
<dbReference type="Proteomes" id="UP000594923">
    <property type="component" value="Chromosome"/>
</dbReference>
<evidence type="ECO:0000313" key="1">
    <source>
        <dbReference type="EMBL" id="QOQ76929.1"/>
    </source>
</evidence>
<accession>A0A7M1KP78</accession>
<gene>
    <name evidence="1" type="ORF">IMF22_07785</name>
</gene>
<protein>
    <submittedName>
        <fullName evidence="1">Uncharacterized protein</fullName>
    </submittedName>
</protein>